<gene>
    <name evidence="1" type="ORF">PAXRUDRAFT_162332</name>
</gene>
<protein>
    <submittedName>
        <fullName evidence="1">Uncharacterized protein</fullName>
    </submittedName>
</protein>
<dbReference type="HOGENOM" id="CLU_190880_0_0_1"/>
<evidence type="ECO:0000313" key="1">
    <source>
        <dbReference type="EMBL" id="KIK79050.1"/>
    </source>
</evidence>
<reference evidence="1 2" key="1">
    <citation type="submission" date="2014-04" db="EMBL/GenBank/DDBJ databases">
        <authorList>
            <consortium name="DOE Joint Genome Institute"/>
            <person name="Kuo A."/>
            <person name="Kohler A."/>
            <person name="Jargeat P."/>
            <person name="Nagy L.G."/>
            <person name="Floudas D."/>
            <person name="Copeland A."/>
            <person name="Barry K.W."/>
            <person name="Cichocki N."/>
            <person name="Veneault-Fourrey C."/>
            <person name="LaButti K."/>
            <person name="Lindquist E.A."/>
            <person name="Lipzen A."/>
            <person name="Lundell T."/>
            <person name="Morin E."/>
            <person name="Murat C."/>
            <person name="Sun H."/>
            <person name="Tunlid A."/>
            <person name="Henrissat B."/>
            <person name="Grigoriev I.V."/>
            <person name="Hibbett D.S."/>
            <person name="Martin F."/>
            <person name="Nordberg H.P."/>
            <person name="Cantor M.N."/>
            <person name="Hua S.X."/>
        </authorList>
    </citation>
    <scope>NUCLEOTIDE SEQUENCE [LARGE SCALE GENOMIC DNA]</scope>
    <source>
        <strain evidence="1 2">Ve08.2h10</strain>
    </source>
</reference>
<accession>A0A0D0DL72</accession>
<feature type="non-terminal residue" evidence="1">
    <location>
        <position position="1"/>
    </location>
</feature>
<evidence type="ECO:0000313" key="2">
    <source>
        <dbReference type="Proteomes" id="UP000054538"/>
    </source>
</evidence>
<reference evidence="2" key="2">
    <citation type="submission" date="2015-01" db="EMBL/GenBank/DDBJ databases">
        <title>Evolutionary Origins and Diversification of the Mycorrhizal Mutualists.</title>
        <authorList>
            <consortium name="DOE Joint Genome Institute"/>
            <consortium name="Mycorrhizal Genomics Consortium"/>
            <person name="Kohler A."/>
            <person name="Kuo A."/>
            <person name="Nagy L.G."/>
            <person name="Floudas D."/>
            <person name="Copeland A."/>
            <person name="Barry K.W."/>
            <person name="Cichocki N."/>
            <person name="Veneault-Fourrey C."/>
            <person name="LaButti K."/>
            <person name="Lindquist E.A."/>
            <person name="Lipzen A."/>
            <person name="Lundell T."/>
            <person name="Morin E."/>
            <person name="Murat C."/>
            <person name="Riley R."/>
            <person name="Ohm R."/>
            <person name="Sun H."/>
            <person name="Tunlid A."/>
            <person name="Henrissat B."/>
            <person name="Grigoriev I.V."/>
            <person name="Hibbett D.S."/>
            <person name="Martin F."/>
        </authorList>
    </citation>
    <scope>NUCLEOTIDE SEQUENCE [LARGE SCALE GENOMIC DNA]</scope>
    <source>
        <strain evidence="2">Ve08.2h10</strain>
    </source>
</reference>
<dbReference type="Proteomes" id="UP000054538">
    <property type="component" value="Unassembled WGS sequence"/>
</dbReference>
<dbReference type="EMBL" id="KN826391">
    <property type="protein sequence ID" value="KIK79050.1"/>
    <property type="molecule type" value="Genomic_DNA"/>
</dbReference>
<dbReference type="InParanoid" id="A0A0D0DL72"/>
<proteinExistence type="predicted"/>
<keyword evidence="2" id="KW-1185">Reference proteome</keyword>
<dbReference type="AlphaFoldDB" id="A0A0D0DL72"/>
<dbReference type="OrthoDB" id="2628656at2759"/>
<sequence>LFQAHNDSIHLAVDGWTAPIVASYLGIVVIWPEKGVLYRTVLEFSCLKERHSGKYLAKIIYNCLQRYGLSKFVCDIASV</sequence>
<organism evidence="1 2">
    <name type="scientific">Paxillus rubicundulus Ve08.2h10</name>
    <dbReference type="NCBI Taxonomy" id="930991"/>
    <lineage>
        <taxon>Eukaryota</taxon>
        <taxon>Fungi</taxon>
        <taxon>Dikarya</taxon>
        <taxon>Basidiomycota</taxon>
        <taxon>Agaricomycotina</taxon>
        <taxon>Agaricomycetes</taxon>
        <taxon>Agaricomycetidae</taxon>
        <taxon>Boletales</taxon>
        <taxon>Paxilineae</taxon>
        <taxon>Paxillaceae</taxon>
        <taxon>Paxillus</taxon>
    </lineage>
</organism>
<name>A0A0D0DL72_9AGAM</name>